<evidence type="ECO:0000256" key="2">
    <source>
        <dbReference type="ARBA" id="ARBA00007639"/>
    </source>
</evidence>
<name>A0A387BD51_9MICO</name>
<dbReference type="KEGG" id="lyd:D7I47_11470"/>
<keyword evidence="3 4" id="KW-0732">Signal</keyword>
<dbReference type="PANTHER" id="PTHR46847:SF1">
    <property type="entry name" value="D-ALLOSE-BINDING PERIPLASMIC PROTEIN-RELATED"/>
    <property type="match status" value="1"/>
</dbReference>
<feature type="chain" id="PRO_5039078202" evidence="4">
    <location>
        <begin position="25"/>
        <end position="323"/>
    </location>
</feature>
<dbReference type="PANTHER" id="PTHR46847">
    <property type="entry name" value="D-ALLOSE-BINDING PERIPLASMIC PROTEIN-RELATED"/>
    <property type="match status" value="1"/>
</dbReference>
<dbReference type="InterPro" id="IPR028082">
    <property type="entry name" value="Peripla_BP_I"/>
</dbReference>
<dbReference type="Gene3D" id="3.40.50.2300">
    <property type="match status" value="2"/>
</dbReference>
<dbReference type="InterPro" id="IPR025997">
    <property type="entry name" value="SBP_2_dom"/>
</dbReference>
<dbReference type="GO" id="GO:0030246">
    <property type="term" value="F:carbohydrate binding"/>
    <property type="evidence" value="ECO:0007669"/>
    <property type="project" value="UniProtKB-ARBA"/>
</dbReference>
<evidence type="ECO:0000256" key="1">
    <source>
        <dbReference type="ARBA" id="ARBA00004196"/>
    </source>
</evidence>
<dbReference type="GO" id="GO:0030313">
    <property type="term" value="C:cell envelope"/>
    <property type="evidence" value="ECO:0007669"/>
    <property type="project" value="UniProtKB-SubCell"/>
</dbReference>
<dbReference type="AlphaFoldDB" id="A0A387BD51"/>
<dbReference type="PROSITE" id="PS51257">
    <property type="entry name" value="PROKAR_LIPOPROTEIN"/>
    <property type="match status" value="1"/>
</dbReference>
<organism evidence="6 7">
    <name type="scientific">Protaetiibacter intestinalis</name>
    <dbReference type="NCBI Taxonomy" id="2419774"/>
    <lineage>
        <taxon>Bacteria</taxon>
        <taxon>Bacillati</taxon>
        <taxon>Actinomycetota</taxon>
        <taxon>Actinomycetes</taxon>
        <taxon>Micrococcales</taxon>
        <taxon>Microbacteriaceae</taxon>
        <taxon>Protaetiibacter</taxon>
    </lineage>
</organism>
<sequence>MKRILALAAAVGLAVGLTACSEPAGGGGASDDGTKTIGVVALVATDALNAAVIQGVTEVAEENGWKVHVTDTNGSVEAANAAMITYSTTQKMDAIAVMAFQTNALQAGLQSAQAADIPVVSWGGELGAGIVATTSARAVGQDSIDALLDDFGDEGAILALTYHTGVLCLYRGYAFDDTVAPLTSLNVTRNEVAIPGQVEDGTRFTSAWLASNPEGSGPLAVWGAWDEPAIGAVAALQQSGRDDVRVYSINGGPQALQAVKDGTIRQVVWQDGQTEGAEMMQAAVDYLAAPDGWDQKTIDVPGVVVTADNIDQFLTEHPNALNP</sequence>
<dbReference type="OrthoDB" id="9813037at2"/>
<keyword evidence="7" id="KW-1185">Reference proteome</keyword>
<feature type="signal peptide" evidence="4">
    <location>
        <begin position="1"/>
        <end position="24"/>
    </location>
</feature>
<dbReference type="SUPFAM" id="SSF53822">
    <property type="entry name" value="Periplasmic binding protein-like I"/>
    <property type="match status" value="1"/>
</dbReference>
<evidence type="ECO:0000256" key="3">
    <source>
        <dbReference type="ARBA" id="ARBA00022729"/>
    </source>
</evidence>
<comment type="subcellular location">
    <subcellularLocation>
        <location evidence="1">Cell envelope</location>
    </subcellularLocation>
</comment>
<dbReference type="Proteomes" id="UP000278886">
    <property type="component" value="Chromosome"/>
</dbReference>
<feature type="domain" description="Periplasmic binding protein" evidence="5">
    <location>
        <begin position="37"/>
        <end position="288"/>
    </location>
</feature>
<accession>A0A387BD51</accession>
<reference evidence="7" key="1">
    <citation type="submission" date="2018-09" db="EMBL/GenBank/DDBJ databases">
        <title>Genome sequencing of strain 2DFWR-13.</title>
        <authorList>
            <person name="Heo J."/>
            <person name="Kim S.-J."/>
            <person name="Kwon S.-W."/>
        </authorList>
    </citation>
    <scope>NUCLEOTIDE SEQUENCE [LARGE SCALE GENOMIC DNA]</scope>
    <source>
        <strain evidence="7">2DFWR-13</strain>
    </source>
</reference>
<proteinExistence type="inferred from homology"/>
<evidence type="ECO:0000259" key="5">
    <source>
        <dbReference type="Pfam" id="PF13407"/>
    </source>
</evidence>
<evidence type="ECO:0000256" key="4">
    <source>
        <dbReference type="SAM" id="SignalP"/>
    </source>
</evidence>
<gene>
    <name evidence="6" type="ORF">D7I47_11470</name>
</gene>
<dbReference type="Pfam" id="PF13407">
    <property type="entry name" value="Peripla_BP_4"/>
    <property type="match status" value="1"/>
</dbReference>
<dbReference type="EMBL" id="CP032630">
    <property type="protein sequence ID" value="AYF98809.1"/>
    <property type="molecule type" value="Genomic_DNA"/>
</dbReference>
<dbReference type="CDD" id="cd01536">
    <property type="entry name" value="PBP1_ABC_sugar_binding-like"/>
    <property type="match status" value="1"/>
</dbReference>
<evidence type="ECO:0000313" key="7">
    <source>
        <dbReference type="Proteomes" id="UP000278886"/>
    </source>
</evidence>
<dbReference type="RefSeq" id="WP_120763178.1">
    <property type="nucleotide sequence ID" value="NZ_CP032630.1"/>
</dbReference>
<comment type="similarity">
    <text evidence="2">Belongs to the bacterial solute-binding protein 2 family.</text>
</comment>
<protein>
    <submittedName>
        <fullName evidence="6">Sugar ABC transporter substrate-binding protein</fullName>
    </submittedName>
</protein>
<evidence type="ECO:0000313" key="6">
    <source>
        <dbReference type="EMBL" id="AYF98809.1"/>
    </source>
</evidence>